<evidence type="ECO:0000256" key="4">
    <source>
        <dbReference type="ARBA" id="ARBA00022692"/>
    </source>
</evidence>
<keyword evidence="9" id="KW-1185">Reference proteome</keyword>
<keyword evidence="2" id="KW-0813">Transport</keyword>
<feature type="transmembrane region" description="Helical" evidence="7">
    <location>
        <begin position="299"/>
        <end position="322"/>
    </location>
</feature>
<feature type="transmembrane region" description="Helical" evidence="7">
    <location>
        <begin position="112"/>
        <end position="134"/>
    </location>
</feature>
<dbReference type="Pfam" id="PF13520">
    <property type="entry name" value="AA_permease_2"/>
    <property type="match status" value="1"/>
</dbReference>
<feature type="transmembrane region" description="Helical" evidence="7">
    <location>
        <begin position="249"/>
        <end position="273"/>
    </location>
</feature>
<evidence type="ECO:0000256" key="2">
    <source>
        <dbReference type="ARBA" id="ARBA00022448"/>
    </source>
</evidence>
<keyword evidence="4 7" id="KW-0812">Transmembrane</keyword>
<dbReference type="InterPro" id="IPR050367">
    <property type="entry name" value="APC_superfamily"/>
</dbReference>
<dbReference type="PIRSF" id="PIRSF006060">
    <property type="entry name" value="AA_transporter"/>
    <property type="match status" value="1"/>
</dbReference>
<feature type="transmembrane region" description="Helical" evidence="7">
    <location>
        <begin position="56"/>
        <end position="75"/>
    </location>
</feature>
<dbReference type="InterPro" id="IPR002293">
    <property type="entry name" value="AA/rel_permease1"/>
</dbReference>
<evidence type="ECO:0000256" key="6">
    <source>
        <dbReference type="ARBA" id="ARBA00023136"/>
    </source>
</evidence>
<feature type="transmembrane region" description="Helical" evidence="7">
    <location>
        <begin position="350"/>
        <end position="370"/>
    </location>
</feature>
<evidence type="ECO:0000256" key="1">
    <source>
        <dbReference type="ARBA" id="ARBA00004651"/>
    </source>
</evidence>
<keyword evidence="5 7" id="KW-1133">Transmembrane helix</keyword>
<feature type="transmembrane region" description="Helical" evidence="7">
    <location>
        <begin position="171"/>
        <end position="194"/>
    </location>
</feature>
<name>A0ABT4IEE8_9EURY</name>
<feature type="transmembrane region" description="Helical" evidence="7">
    <location>
        <begin position="376"/>
        <end position="400"/>
    </location>
</feature>
<comment type="subcellular location">
    <subcellularLocation>
        <location evidence="1">Cell membrane</location>
        <topology evidence="1">Multi-pass membrane protein</topology>
    </subcellularLocation>
</comment>
<dbReference type="PANTHER" id="PTHR42770">
    <property type="entry name" value="AMINO ACID TRANSPORTER-RELATED"/>
    <property type="match status" value="1"/>
</dbReference>
<dbReference type="Gene3D" id="1.20.1740.10">
    <property type="entry name" value="Amino acid/polyamine transporter I"/>
    <property type="match status" value="1"/>
</dbReference>
<feature type="transmembrane region" description="Helical" evidence="7">
    <location>
        <begin position="455"/>
        <end position="477"/>
    </location>
</feature>
<evidence type="ECO:0000313" key="8">
    <source>
        <dbReference type="EMBL" id="MCZ0860106.1"/>
    </source>
</evidence>
<evidence type="ECO:0000256" key="7">
    <source>
        <dbReference type="SAM" id="Phobius"/>
    </source>
</evidence>
<accession>A0ABT4IEE8</accession>
<comment type="caution">
    <text evidence="8">The sequence shown here is derived from an EMBL/GenBank/DDBJ whole genome shotgun (WGS) entry which is preliminary data.</text>
</comment>
<dbReference type="Proteomes" id="UP001141422">
    <property type="component" value="Unassembled WGS sequence"/>
</dbReference>
<feature type="transmembrane region" description="Helical" evidence="7">
    <location>
        <begin position="140"/>
        <end position="159"/>
    </location>
</feature>
<organism evidence="8 9">
    <name type="scientific">Methanocorpusculum petauri</name>
    <dbReference type="NCBI Taxonomy" id="3002863"/>
    <lineage>
        <taxon>Archaea</taxon>
        <taxon>Methanobacteriati</taxon>
        <taxon>Methanobacteriota</taxon>
        <taxon>Stenosarchaea group</taxon>
        <taxon>Methanomicrobia</taxon>
        <taxon>Methanomicrobiales</taxon>
        <taxon>Methanocorpusculaceae</taxon>
        <taxon>Methanocorpusculum</taxon>
    </lineage>
</organism>
<gene>
    <name evidence="8" type="ORF">O0S10_02535</name>
</gene>
<keyword evidence="3" id="KW-1003">Cell membrane</keyword>
<evidence type="ECO:0000256" key="3">
    <source>
        <dbReference type="ARBA" id="ARBA00022475"/>
    </source>
</evidence>
<protein>
    <submittedName>
        <fullName evidence="8">Amino acid permease</fullName>
    </submittedName>
</protein>
<evidence type="ECO:0000313" key="9">
    <source>
        <dbReference type="Proteomes" id="UP001141422"/>
    </source>
</evidence>
<proteinExistence type="predicted"/>
<feature type="transmembrane region" description="Helical" evidence="7">
    <location>
        <begin position="420"/>
        <end position="443"/>
    </location>
</feature>
<evidence type="ECO:0000256" key="5">
    <source>
        <dbReference type="ARBA" id="ARBA00022989"/>
    </source>
</evidence>
<dbReference type="EMBL" id="JAPTGB010000004">
    <property type="protein sequence ID" value="MCZ0860106.1"/>
    <property type="molecule type" value="Genomic_DNA"/>
</dbReference>
<dbReference type="RefSeq" id="WP_268924328.1">
    <property type="nucleotide sequence ID" value="NZ_JAPTGB010000004.1"/>
</dbReference>
<sequence>MTDSPAAAGTSSGSAPAKKLSSNKKLGIISLAMINVAAVLSLRNFPTMAMEGWGMIFWYVLFTVCFLIPTALVAAELASTWPKAGGIYAWVKEAFPGDGSFITIWCSWVNNLVWFPTVVSFFAATLAYAVLAPTLGNNHIYMAIAMLACYWGVTLFNFYSSTKNSTLLSTVGTFLGSLIPIAIIVVLMIIWLAMGNPNALGAPTVDNMLPSMNMSTITFAASMILVFAGMEMAGYHARETENPRRDYPIAMFIAAAVICIMSILGTLAVGVVIPAEEISLNAGIVQTFLSMFTHMHVEWLVIPVAIMLAIGIIAQLSTWVVGPAKGMLPAAMTGDLPPIFRKTNKYGMPLGVLVVQGIISSAFAVAMIAIPSINEGYWILTAITSLINAVMYMFMFAAFIKLRKTKPDVKRPYKLPGGKVGMWIVGGVALITLFFAFGVGLLPETNGASFGMTQTILYVIGMLVSVLVIILLPPIILRKLKKPSWKPSDEEYKAWLAEDPE</sequence>
<keyword evidence="6 7" id="KW-0472">Membrane</keyword>
<feature type="transmembrane region" description="Helical" evidence="7">
    <location>
        <begin position="26"/>
        <end position="44"/>
    </location>
</feature>
<feature type="transmembrane region" description="Helical" evidence="7">
    <location>
        <begin position="214"/>
        <end position="237"/>
    </location>
</feature>
<reference evidence="8" key="1">
    <citation type="submission" date="2022-12" db="EMBL/GenBank/DDBJ databases">
        <title>Isolation and characterisation of novel Methanocorpusculum spp. from native Australian herbivores indicates the genus is ancestrally host-associated.</title>
        <authorList>
            <person name="Volmer J.G."/>
            <person name="Soo R.M."/>
            <person name="Evans P.N."/>
            <person name="Hoedt E.C."/>
            <person name="Astorga Alsina A.L."/>
            <person name="Woodcroft B.J."/>
            <person name="Tyson G.W."/>
            <person name="Hugenholtz P."/>
            <person name="Morrison M."/>
        </authorList>
    </citation>
    <scope>NUCLEOTIDE SEQUENCE</scope>
    <source>
        <strain evidence="8">MG</strain>
    </source>
</reference>
<dbReference type="PANTHER" id="PTHR42770:SF15">
    <property type="entry name" value="GLUTAMATE_GAMMA-AMINOBUTYRATE ANTIPORTER-RELATED"/>
    <property type="match status" value="1"/>
</dbReference>